<keyword evidence="6" id="KW-0547">Nucleotide-binding</keyword>
<dbReference type="InterPro" id="IPR032828">
    <property type="entry name" value="PolyA_RNA-bd"/>
</dbReference>
<feature type="coiled-coil region" evidence="9">
    <location>
        <begin position="407"/>
        <end position="434"/>
    </location>
</feature>
<evidence type="ECO:0000256" key="3">
    <source>
        <dbReference type="ARBA" id="ARBA00022694"/>
    </source>
</evidence>
<reference evidence="13" key="1">
    <citation type="submission" date="2020-02" db="EMBL/GenBank/DDBJ databases">
        <authorList>
            <person name="Meier V. D."/>
        </authorList>
    </citation>
    <scope>NUCLEOTIDE SEQUENCE</scope>
    <source>
        <strain evidence="13">AVDCRST_MAG73</strain>
    </source>
</reference>
<evidence type="ECO:0000256" key="7">
    <source>
        <dbReference type="ARBA" id="ARBA00022842"/>
    </source>
</evidence>
<dbReference type="Gene3D" id="1.10.3090.10">
    <property type="entry name" value="cca-adding enzyme, domain 2"/>
    <property type="match status" value="1"/>
</dbReference>
<gene>
    <name evidence="13" type="ORF">AVDCRST_MAG73-3786</name>
</gene>
<keyword evidence="7" id="KW-0460">Magnesium</keyword>
<feature type="domain" description="tRNA nucleotidyltransferase/poly(A) polymerase RNA and SrmB- binding" evidence="12">
    <location>
        <begin position="203"/>
        <end position="263"/>
    </location>
</feature>
<dbReference type="InterPro" id="IPR006674">
    <property type="entry name" value="HD_domain"/>
</dbReference>
<evidence type="ECO:0000256" key="5">
    <source>
        <dbReference type="ARBA" id="ARBA00022723"/>
    </source>
</evidence>
<feature type="domain" description="HD" evidence="11">
    <location>
        <begin position="298"/>
        <end position="398"/>
    </location>
</feature>
<dbReference type="AlphaFoldDB" id="A0A6J4UXA7"/>
<dbReference type="InterPro" id="IPR050264">
    <property type="entry name" value="Bact_CCA-adding_enz_type3_sf"/>
</dbReference>
<evidence type="ECO:0000259" key="12">
    <source>
        <dbReference type="Pfam" id="PF12627"/>
    </source>
</evidence>
<dbReference type="GO" id="GO:0004810">
    <property type="term" value="F:CCA tRNA nucleotidyltransferase activity"/>
    <property type="evidence" value="ECO:0007669"/>
    <property type="project" value="UniProtKB-EC"/>
</dbReference>
<dbReference type="PANTHER" id="PTHR46173">
    <property type="entry name" value="CCA TRNA NUCLEOTIDYLTRANSFERASE 1, MITOCHONDRIAL"/>
    <property type="match status" value="1"/>
</dbReference>
<name>A0A6J4UXA7_9BACT</name>
<dbReference type="InterPro" id="IPR003607">
    <property type="entry name" value="HD/PDEase_dom"/>
</dbReference>
<dbReference type="GO" id="GO:0000049">
    <property type="term" value="F:tRNA binding"/>
    <property type="evidence" value="ECO:0007669"/>
    <property type="project" value="TreeGrafter"/>
</dbReference>
<keyword evidence="8" id="KW-0694">RNA-binding</keyword>
<keyword evidence="5" id="KW-0479">Metal-binding</keyword>
<evidence type="ECO:0000256" key="1">
    <source>
        <dbReference type="ARBA" id="ARBA00001946"/>
    </source>
</evidence>
<evidence type="ECO:0000256" key="2">
    <source>
        <dbReference type="ARBA" id="ARBA00022679"/>
    </source>
</evidence>
<evidence type="ECO:0000256" key="4">
    <source>
        <dbReference type="ARBA" id="ARBA00022695"/>
    </source>
</evidence>
<feature type="domain" description="Poly A polymerase head" evidence="10">
    <location>
        <begin position="42"/>
        <end position="176"/>
    </location>
</feature>
<dbReference type="Gene3D" id="3.30.460.10">
    <property type="entry name" value="Beta Polymerase, domain 2"/>
    <property type="match status" value="1"/>
</dbReference>
<evidence type="ECO:0000256" key="9">
    <source>
        <dbReference type="SAM" id="Coils"/>
    </source>
</evidence>
<keyword evidence="4 13" id="KW-0548">Nucleotidyltransferase</keyword>
<evidence type="ECO:0000256" key="6">
    <source>
        <dbReference type="ARBA" id="ARBA00022741"/>
    </source>
</evidence>
<proteinExistence type="inferred from homology"/>
<dbReference type="Pfam" id="PF01966">
    <property type="entry name" value="HD"/>
    <property type="match status" value="1"/>
</dbReference>
<sequence>MADPSNRQDYHRQPSLLDRLPAAQRGVVARLAEAFAAGGEELFLVGGIVRDVLLERDVPALDLDFATSAHPPSTRAIGQRAGAEAVFAVGERFGTIGFVFAGDQPDATPISVEITTYRAEHYPDETRHPVVAFGQTLEDDLARRDFTANAIAADAATGALADPFDGQSDLWRGILRAVGDPDERFAEDPLRLLRAARFVAQLGFLIETETAAAMARGAPNLARISKERVYAESAKLLLGRYAGHGLDALLASGLLPIALPELAPLAREAIEGAPGAFREKDLWEHTKRVVERAPARPAVRWAALLHDAAKPLSRAVDDRGEVSFHGHEAKGADLASKLLRRLGADNATRMAVARLVELHGRPATYEADWTDSAVRRLALEASEPVNVLNDLLDLAAADVTSAREHKQRAAAARIAALRAHIARLEAEHALAQLKSPLDGDDLMALFGRGPGIWIKHVKDHLRDLVLDGDLAPDDKATAERIARELVGRGG</sequence>
<evidence type="ECO:0000259" key="10">
    <source>
        <dbReference type="Pfam" id="PF01743"/>
    </source>
</evidence>
<evidence type="ECO:0000256" key="8">
    <source>
        <dbReference type="RuleBase" id="RU003953"/>
    </source>
</evidence>
<comment type="similarity">
    <text evidence="8">Belongs to the tRNA nucleotidyltransferase/poly(A) polymerase family.</text>
</comment>
<dbReference type="Pfam" id="PF12627">
    <property type="entry name" value="PolyA_pol_RNAbd"/>
    <property type="match status" value="1"/>
</dbReference>
<accession>A0A6J4UXA7</accession>
<dbReference type="InterPro" id="IPR002646">
    <property type="entry name" value="PolA_pol_head_dom"/>
</dbReference>
<dbReference type="GO" id="GO:0008033">
    <property type="term" value="P:tRNA processing"/>
    <property type="evidence" value="ECO:0007669"/>
    <property type="project" value="UniProtKB-KW"/>
</dbReference>
<dbReference type="EC" id="2.7.7.72" evidence="13"/>
<keyword evidence="3" id="KW-0819">tRNA processing</keyword>
<dbReference type="GO" id="GO:0046872">
    <property type="term" value="F:metal ion binding"/>
    <property type="evidence" value="ECO:0007669"/>
    <property type="project" value="UniProtKB-KW"/>
</dbReference>
<dbReference type="Pfam" id="PF01743">
    <property type="entry name" value="PolyA_pol"/>
    <property type="match status" value="1"/>
</dbReference>
<dbReference type="SUPFAM" id="SSF81301">
    <property type="entry name" value="Nucleotidyltransferase"/>
    <property type="match status" value="1"/>
</dbReference>
<dbReference type="PANTHER" id="PTHR46173:SF1">
    <property type="entry name" value="CCA TRNA NUCLEOTIDYLTRANSFERASE 1, MITOCHONDRIAL"/>
    <property type="match status" value="1"/>
</dbReference>
<evidence type="ECO:0000313" key="13">
    <source>
        <dbReference type="EMBL" id="CAA9561866.1"/>
    </source>
</evidence>
<evidence type="ECO:0000259" key="11">
    <source>
        <dbReference type="Pfam" id="PF01966"/>
    </source>
</evidence>
<dbReference type="CDD" id="cd00077">
    <property type="entry name" value="HDc"/>
    <property type="match status" value="1"/>
</dbReference>
<keyword evidence="2 8" id="KW-0808">Transferase</keyword>
<dbReference type="SUPFAM" id="SSF81891">
    <property type="entry name" value="Poly A polymerase C-terminal region-like"/>
    <property type="match status" value="1"/>
</dbReference>
<organism evidence="13">
    <name type="scientific">uncultured Thermomicrobiales bacterium</name>
    <dbReference type="NCBI Taxonomy" id="1645740"/>
    <lineage>
        <taxon>Bacteria</taxon>
        <taxon>Pseudomonadati</taxon>
        <taxon>Thermomicrobiota</taxon>
        <taxon>Thermomicrobia</taxon>
        <taxon>Thermomicrobiales</taxon>
        <taxon>environmental samples</taxon>
    </lineage>
</organism>
<dbReference type="InterPro" id="IPR043519">
    <property type="entry name" value="NT_sf"/>
</dbReference>
<protein>
    <submittedName>
        <fullName evidence="13">CCA tRNA nucleotidyltransferase</fullName>
        <ecNumber evidence="13">2.7.7.72</ecNumber>
    </submittedName>
</protein>
<keyword evidence="9" id="KW-0175">Coiled coil</keyword>
<comment type="cofactor">
    <cofactor evidence="1">
        <name>Mg(2+)</name>
        <dbReference type="ChEBI" id="CHEBI:18420"/>
    </cofactor>
</comment>
<dbReference type="GO" id="GO:0000166">
    <property type="term" value="F:nucleotide binding"/>
    <property type="evidence" value="ECO:0007669"/>
    <property type="project" value="UniProtKB-KW"/>
</dbReference>
<dbReference type="EMBL" id="CADCWE010000249">
    <property type="protein sequence ID" value="CAA9561866.1"/>
    <property type="molecule type" value="Genomic_DNA"/>
</dbReference>